<dbReference type="AlphaFoldDB" id="A0A9P0K156"/>
<evidence type="ECO:0000313" key="2">
    <source>
        <dbReference type="Proteomes" id="UP001152888"/>
    </source>
</evidence>
<sequence>MGDYMPDLWLLLSGIIYNSPYNIIRYQLIGGSQTKRPTCNTVLCRRSTHSSYQLRCCPRKSDNFGNLLTI</sequence>
<organism evidence="1 2">
    <name type="scientific">Acanthoscelides obtectus</name>
    <name type="common">Bean weevil</name>
    <name type="synonym">Bruchus obtectus</name>
    <dbReference type="NCBI Taxonomy" id="200917"/>
    <lineage>
        <taxon>Eukaryota</taxon>
        <taxon>Metazoa</taxon>
        <taxon>Ecdysozoa</taxon>
        <taxon>Arthropoda</taxon>
        <taxon>Hexapoda</taxon>
        <taxon>Insecta</taxon>
        <taxon>Pterygota</taxon>
        <taxon>Neoptera</taxon>
        <taxon>Endopterygota</taxon>
        <taxon>Coleoptera</taxon>
        <taxon>Polyphaga</taxon>
        <taxon>Cucujiformia</taxon>
        <taxon>Chrysomeloidea</taxon>
        <taxon>Chrysomelidae</taxon>
        <taxon>Bruchinae</taxon>
        <taxon>Bruchini</taxon>
        <taxon>Acanthoscelides</taxon>
    </lineage>
</organism>
<gene>
    <name evidence="1" type="ORF">ACAOBT_LOCUS5883</name>
</gene>
<dbReference type="Proteomes" id="UP001152888">
    <property type="component" value="Unassembled WGS sequence"/>
</dbReference>
<protein>
    <submittedName>
        <fullName evidence="1">Uncharacterized protein</fullName>
    </submittedName>
</protein>
<accession>A0A9P0K156</accession>
<evidence type="ECO:0000313" key="1">
    <source>
        <dbReference type="EMBL" id="CAH1964575.1"/>
    </source>
</evidence>
<name>A0A9P0K156_ACAOB</name>
<keyword evidence="2" id="KW-1185">Reference proteome</keyword>
<proteinExistence type="predicted"/>
<reference evidence="1" key="1">
    <citation type="submission" date="2022-03" db="EMBL/GenBank/DDBJ databases">
        <authorList>
            <person name="Sayadi A."/>
        </authorList>
    </citation>
    <scope>NUCLEOTIDE SEQUENCE</scope>
</reference>
<comment type="caution">
    <text evidence="1">The sequence shown here is derived from an EMBL/GenBank/DDBJ whole genome shotgun (WGS) entry which is preliminary data.</text>
</comment>
<dbReference type="EMBL" id="CAKOFQ010006716">
    <property type="protein sequence ID" value="CAH1964575.1"/>
    <property type="molecule type" value="Genomic_DNA"/>
</dbReference>